<evidence type="ECO:0000313" key="14">
    <source>
        <dbReference type="WBParaSite" id="PSAMB.scaffold551size62451.g6987.t1"/>
    </source>
</evidence>
<feature type="compositionally biased region" description="Basic and acidic residues" evidence="10">
    <location>
        <begin position="566"/>
        <end position="578"/>
    </location>
</feature>
<sequence>MSAAVANDPGRSPSAAALTYPRPGLAPSYPGVGAHRCHLRRARALHETADQSGWWSRIFRRPLGCTFSISAGPGGTTDASLVSAAPHFQPPLVVFFLAEPTRLRPYPSRTAPIVAARSRTAAGAACSRAMATGAGGSSSSRSSSSSFNLTWWTSATVASVVRRREEGVVADQPVGVPFADTRIFHMVMQVLASITTENSTAAVATPTAPTPHATTASFLLAVLNDTTTEDGGSTTLSDIGEGIGVSLIVIFGTLLAVITIVGNLMVMVSFKIDRQLQTISNYFLLSLAVADITIGIISIPLMTYYTALNEWSLGYMMCQFWLCVDYLMSNASVLNLLLISFDRYFSVTRPLTYRPRRTTRKALIMIASTYIISLILWPPWIISWPYIEGKFTVATDTCVVQFLETNPYVTVGTAIAAFYLPVTIMIILYTRVYWETQKRQKQFGKLQAFQQRSGKKDGVTKDGASGSSTGSNKNSSISVGRHAMLNLIRKSANRNQTTSASANGGGAGGGGGGRSRFRSGGSHDKSLAANLHMLINRCTGRRIGQDTQTSVTAATDDNEDSLTSDMHVRETTPLRNLEETSLASSDGLPIRSSIRTHQRPQSDQQREKLNHQLSVDSKMRKRPSAGQAVQLSKGSLRPDRPSNSYTVHIELDGSNSSNSNRPSVRLICDSDEKQSFIDDDETTTSTSTMGQEEEEMAQRERTVATESTIRQLNELHNSVADSRNKKKCAVAITPVNSKSAIGRQPSTVLASDAKKAEKARRKQRGSDRKQESKAAKTLSAILFAFIITWTPYNLIVCWEAFFPKTFSSTLFTISYYLCYINSTVNPLCYALCNARFRLTYMRIIKCRWKNDRRQTSMSSAAFRNR</sequence>
<feature type="transmembrane region" description="Helical" evidence="11">
    <location>
        <begin position="282"/>
        <end position="307"/>
    </location>
</feature>
<evidence type="ECO:0000256" key="4">
    <source>
        <dbReference type="ARBA" id="ARBA00022989"/>
    </source>
</evidence>
<feature type="transmembrane region" description="Helical" evidence="11">
    <location>
        <begin position="362"/>
        <end position="387"/>
    </location>
</feature>
<dbReference type="InterPro" id="IPR000995">
    <property type="entry name" value="Musac_Ach_rcpt"/>
</dbReference>
<keyword evidence="4 11" id="KW-1133">Transmembrane helix</keyword>
<dbReference type="Gene3D" id="1.20.1070.10">
    <property type="entry name" value="Rhodopsin 7-helix transmembrane proteins"/>
    <property type="match status" value="2"/>
</dbReference>
<comment type="similarity">
    <text evidence="9">Belongs to the G-protein coupled receptor 1 family.</text>
</comment>
<evidence type="ECO:0000256" key="7">
    <source>
        <dbReference type="ARBA" id="ARBA00023170"/>
    </source>
</evidence>
<dbReference type="GO" id="GO:0007187">
    <property type="term" value="P:G protein-coupled receptor signaling pathway, coupled to cyclic nucleotide second messenger"/>
    <property type="evidence" value="ECO:0007669"/>
    <property type="project" value="TreeGrafter"/>
</dbReference>
<feature type="transmembrane region" description="Helical" evidence="11">
    <location>
        <begin position="319"/>
        <end position="341"/>
    </location>
</feature>
<evidence type="ECO:0000256" key="5">
    <source>
        <dbReference type="ARBA" id="ARBA00023040"/>
    </source>
</evidence>
<proteinExistence type="inferred from homology"/>
<accession>A0A914X0H4</accession>
<feature type="region of interest" description="Disordered" evidence="10">
    <location>
        <begin position="454"/>
        <end position="477"/>
    </location>
</feature>
<dbReference type="GO" id="GO:0030425">
    <property type="term" value="C:dendrite"/>
    <property type="evidence" value="ECO:0007669"/>
    <property type="project" value="TreeGrafter"/>
</dbReference>
<feature type="region of interest" description="Disordered" evidence="10">
    <location>
        <begin position="745"/>
        <end position="771"/>
    </location>
</feature>
<evidence type="ECO:0000256" key="9">
    <source>
        <dbReference type="RuleBase" id="RU000688"/>
    </source>
</evidence>
<dbReference type="PROSITE" id="PS00237">
    <property type="entry name" value="G_PROTEIN_RECEP_F1_1"/>
    <property type="match status" value="1"/>
</dbReference>
<dbReference type="SUPFAM" id="SSF81321">
    <property type="entry name" value="Family A G protein-coupled receptor-like"/>
    <property type="match status" value="1"/>
</dbReference>
<feature type="compositionally biased region" description="Gly residues" evidence="10">
    <location>
        <begin position="503"/>
        <end position="514"/>
    </location>
</feature>
<feature type="region of interest" description="Disordered" evidence="10">
    <location>
        <begin position="546"/>
        <end position="704"/>
    </location>
</feature>
<organism evidence="13 14">
    <name type="scientific">Plectus sambesii</name>
    <dbReference type="NCBI Taxonomy" id="2011161"/>
    <lineage>
        <taxon>Eukaryota</taxon>
        <taxon>Metazoa</taxon>
        <taxon>Ecdysozoa</taxon>
        <taxon>Nematoda</taxon>
        <taxon>Chromadorea</taxon>
        <taxon>Plectida</taxon>
        <taxon>Plectina</taxon>
        <taxon>Plectoidea</taxon>
        <taxon>Plectidae</taxon>
        <taxon>Plectus</taxon>
    </lineage>
</organism>
<feature type="transmembrane region" description="Helical" evidence="11">
    <location>
        <begin position="813"/>
        <end position="832"/>
    </location>
</feature>
<evidence type="ECO:0000256" key="2">
    <source>
        <dbReference type="ARBA" id="ARBA00022475"/>
    </source>
</evidence>
<feature type="compositionally biased region" description="Polar residues" evidence="10">
    <location>
        <begin position="546"/>
        <end position="555"/>
    </location>
</feature>
<keyword evidence="8 9" id="KW-0807">Transducer</keyword>
<reference evidence="14" key="1">
    <citation type="submission" date="2022-11" db="UniProtKB">
        <authorList>
            <consortium name="WormBaseParasite"/>
        </authorList>
    </citation>
    <scope>IDENTIFICATION</scope>
</reference>
<comment type="subcellular location">
    <subcellularLocation>
        <location evidence="1">Cell membrane</location>
        <topology evidence="1">Multi-pass membrane protein</topology>
    </subcellularLocation>
</comment>
<feature type="transmembrane region" description="Helical" evidence="11">
    <location>
        <begin position="407"/>
        <end position="429"/>
    </location>
</feature>
<evidence type="ECO:0000256" key="11">
    <source>
        <dbReference type="SAM" id="Phobius"/>
    </source>
</evidence>
<dbReference type="GO" id="GO:0004993">
    <property type="term" value="F:G protein-coupled serotonin receptor activity"/>
    <property type="evidence" value="ECO:0007669"/>
    <property type="project" value="TreeGrafter"/>
</dbReference>
<dbReference type="WBParaSite" id="PSAMB.scaffold551size62451.g6987.t1">
    <property type="protein sequence ID" value="PSAMB.scaffold551size62451.g6987.t1"/>
    <property type="gene ID" value="PSAMB.scaffold551size62451.g6987"/>
</dbReference>
<dbReference type="InterPro" id="IPR017452">
    <property type="entry name" value="GPCR_Rhodpsn_7TM"/>
</dbReference>
<keyword evidence="2" id="KW-1003">Cell membrane</keyword>
<dbReference type="PANTHER" id="PTHR24247">
    <property type="entry name" value="5-HYDROXYTRYPTAMINE RECEPTOR"/>
    <property type="match status" value="1"/>
</dbReference>
<feature type="region of interest" description="Disordered" evidence="10">
    <location>
        <begin position="494"/>
        <end position="524"/>
    </location>
</feature>
<evidence type="ECO:0000256" key="1">
    <source>
        <dbReference type="ARBA" id="ARBA00004651"/>
    </source>
</evidence>
<keyword evidence="6 11" id="KW-0472">Membrane</keyword>
<feature type="transmembrane region" description="Helical" evidence="11">
    <location>
        <begin position="778"/>
        <end position="801"/>
    </location>
</feature>
<dbReference type="PRINTS" id="PR00237">
    <property type="entry name" value="GPCRRHODOPSN"/>
</dbReference>
<dbReference type="InterPro" id="IPR000276">
    <property type="entry name" value="GPCR_Rhodpsn"/>
</dbReference>
<dbReference type="PRINTS" id="PR00243">
    <property type="entry name" value="MUSCARINICR"/>
</dbReference>
<evidence type="ECO:0000256" key="3">
    <source>
        <dbReference type="ARBA" id="ARBA00022692"/>
    </source>
</evidence>
<feature type="transmembrane region" description="Helical" evidence="11">
    <location>
        <begin position="243"/>
        <end position="270"/>
    </location>
</feature>
<dbReference type="GO" id="GO:0005886">
    <property type="term" value="C:plasma membrane"/>
    <property type="evidence" value="ECO:0007669"/>
    <property type="project" value="UniProtKB-SubCell"/>
</dbReference>
<dbReference type="Pfam" id="PF00001">
    <property type="entry name" value="7tm_1"/>
    <property type="match status" value="2"/>
</dbReference>
<evidence type="ECO:0000259" key="12">
    <source>
        <dbReference type="PROSITE" id="PS50262"/>
    </source>
</evidence>
<keyword evidence="7 9" id="KW-0675">Receptor</keyword>
<dbReference type="GO" id="GO:0016907">
    <property type="term" value="F:G protein-coupled acetylcholine receptor activity"/>
    <property type="evidence" value="ECO:0007669"/>
    <property type="project" value="InterPro"/>
</dbReference>
<dbReference type="GO" id="GO:0007197">
    <property type="term" value="P:adenylate cyclase-inhibiting G protein-coupled acetylcholine receptor signaling pathway"/>
    <property type="evidence" value="ECO:0007669"/>
    <property type="project" value="TreeGrafter"/>
</dbReference>
<keyword evidence="3 9" id="KW-0812">Transmembrane</keyword>
<dbReference type="GO" id="GO:0045202">
    <property type="term" value="C:synapse"/>
    <property type="evidence" value="ECO:0007669"/>
    <property type="project" value="TreeGrafter"/>
</dbReference>
<keyword evidence="5 9" id="KW-0297">G-protein coupled receptor</keyword>
<evidence type="ECO:0000256" key="8">
    <source>
        <dbReference type="ARBA" id="ARBA00023224"/>
    </source>
</evidence>
<dbReference type="PANTHER" id="PTHR24247:SF265">
    <property type="entry name" value="MUSCARINIC ACETYLCHOLINE RECEPTOR DM1"/>
    <property type="match status" value="1"/>
</dbReference>
<keyword evidence="13" id="KW-1185">Reference proteome</keyword>
<dbReference type="Proteomes" id="UP000887566">
    <property type="component" value="Unplaced"/>
</dbReference>
<evidence type="ECO:0000256" key="6">
    <source>
        <dbReference type="ARBA" id="ARBA00023136"/>
    </source>
</evidence>
<feature type="compositionally biased region" description="Polar residues" evidence="10">
    <location>
        <begin position="593"/>
        <end position="603"/>
    </location>
</feature>
<name>A0A914X0H4_9BILA</name>
<dbReference type="AlphaFoldDB" id="A0A914X0H4"/>
<feature type="compositionally biased region" description="Low complexity" evidence="10">
    <location>
        <begin position="465"/>
        <end position="477"/>
    </location>
</feature>
<evidence type="ECO:0000313" key="13">
    <source>
        <dbReference type="Proteomes" id="UP000887566"/>
    </source>
</evidence>
<dbReference type="FunFam" id="1.20.1070.10:FF:000582">
    <property type="entry name" value="Muscarinic acetylcholine receptor gar-3"/>
    <property type="match status" value="1"/>
</dbReference>
<dbReference type="PROSITE" id="PS50262">
    <property type="entry name" value="G_PROTEIN_RECEP_F1_2"/>
    <property type="match status" value="1"/>
</dbReference>
<evidence type="ECO:0000256" key="10">
    <source>
        <dbReference type="SAM" id="MobiDB-lite"/>
    </source>
</evidence>
<feature type="domain" description="G-protein coupled receptors family 1 profile" evidence="12">
    <location>
        <begin position="262"/>
        <end position="829"/>
    </location>
</feature>
<protein>
    <submittedName>
        <fullName evidence="14">G-protein coupled receptors family 1 profile domain-containing protein</fullName>
    </submittedName>
</protein>